<organism evidence="2 3">
    <name type="scientific">Yinghuangia soli</name>
    <dbReference type="NCBI Taxonomy" id="2908204"/>
    <lineage>
        <taxon>Bacteria</taxon>
        <taxon>Bacillati</taxon>
        <taxon>Actinomycetota</taxon>
        <taxon>Actinomycetes</taxon>
        <taxon>Kitasatosporales</taxon>
        <taxon>Streptomycetaceae</taxon>
        <taxon>Yinghuangia</taxon>
    </lineage>
</organism>
<reference evidence="2" key="1">
    <citation type="submission" date="2022-01" db="EMBL/GenBank/DDBJ databases">
        <title>Genome-Based Taxonomic Classification of the Phylum Actinobacteria.</title>
        <authorList>
            <person name="Gao Y."/>
        </authorList>
    </citation>
    <scope>NUCLEOTIDE SEQUENCE</scope>
    <source>
        <strain evidence="2">KLBMP 8922</strain>
    </source>
</reference>
<keyword evidence="3" id="KW-1185">Reference proteome</keyword>
<dbReference type="SUPFAM" id="SSF51556">
    <property type="entry name" value="Metallo-dependent hydrolases"/>
    <property type="match status" value="1"/>
</dbReference>
<dbReference type="AlphaFoldDB" id="A0AA41Q3X5"/>
<dbReference type="PANTHER" id="PTHR35563:SF2">
    <property type="entry name" value="BARREL METAL-DEPENDENT HYDROLASE, PUTATIVE (AFU_ORTHOLOGUE AFUA_1G16240)-RELATED"/>
    <property type="match status" value="1"/>
</dbReference>
<dbReference type="EMBL" id="JAKFHA010000021">
    <property type="protein sequence ID" value="MCF2531083.1"/>
    <property type="molecule type" value="Genomic_DNA"/>
</dbReference>
<sequence length="306" mass="32531">MEMAGTVVPETAADIVDTHVHIVSPDTARYPLTGGTRDGNDYWSDGSCSVAEVLRVQAVSGVHRTVLVQGVGAYGYDCRYLLDAVAEHPERTAAVVAVDMAAPAAAARALRDLAREPGVTGVRLFAVSGGPDATGPRWLTDPASEAVWDVSAEVGLTVVLTAFAHQLPLLRPSIRSRPSLRVALDHCGFPDARARTAGRAPVRELADLPGVHVKVTTHLLASAQAAGEDPADVIDDLASAFGDERLTWGSDFPQTREPTYPGMLSLAGHAIRRRTQAQRDSILAGTAHRLWFAETASDSSRVVHRP</sequence>
<evidence type="ECO:0000313" key="3">
    <source>
        <dbReference type="Proteomes" id="UP001165378"/>
    </source>
</evidence>
<dbReference type="GO" id="GO:0016787">
    <property type="term" value="F:hydrolase activity"/>
    <property type="evidence" value="ECO:0007669"/>
    <property type="project" value="InterPro"/>
</dbReference>
<protein>
    <submittedName>
        <fullName evidence="2">Amidohydrolase family protein</fullName>
    </submittedName>
</protein>
<evidence type="ECO:0000313" key="2">
    <source>
        <dbReference type="EMBL" id="MCF2531083.1"/>
    </source>
</evidence>
<feature type="domain" description="Amidohydrolase-related" evidence="1">
    <location>
        <begin position="16"/>
        <end position="292"/>
    </location>
</feature>
<dbReference type="Gene3D" id="3.20.20.140">
    <property type="entry name" value="Metal-dependent hydrolases"/>
    <property type="match status" value="1"/>
</dbReference>
<proteinExistence type="predicted"/>
<dbReference type="Pfam" id="PF04909">
    <property type="entry name" value="Amidohydro_2"/>
    <property type="match status" value="1"/>
</dbReference>
<gene>
    <name evidence="2" type="ORF">LZ495_28245</name>
</gene>
<dbReference type="InterPro" id="IPR006680">
    <property type="entry name" value="Amidohydro-rel"/>
</dbReference>
<dbReference type="PANTHER" id="PTHR35563">
    <property type="entry name" value="BARREL METAL-DEPENDENT HYDROLASE, PUTATIVE (AFU_ORTHOLOGUE AFUA_1G16240)-RELATED"/>
    <property type="match status" value="1"/>
</dbReference>
<name>A0AA41Q3X5_9ACTN</name>
<evidence type="ECO:0000259" key="1">
    <source>
        <dbReference type="Pfam" id="PF04909"/>
    </source>
</evidence>
<accession>A0AA41Q3X5</accession>
<dbReference type="InterPro" id="IPR032466">
    <property type="entry name" value="Metal_Hydrolase"/>
</dbReference>
<dbReference type="Proteomes" id="UP001165378">
    <property type="component" value="Unassembled WGS sequence"/>
</dbReference>
<comment type="caution">
    <text evidence="2">The sequence shown here is derived from an EMBL/GenBank/DDBJ whole genome shotgun (WGS) entry which is preliminary data.</text>
</comment>
<dbReference type="InterPro" id="IPR052358">
    <property type="entry name" value="Aro_Compnd_Degr_Hydrolases"/>
</dbReference>